<feature type="compositionally biased region" description="Pro residues" evidence="4">
    <location>
        <begin position="204"/>
        <end position="214"/>
    </location>
</feature>
<evidence type="ECO:0000313" key="7">
    <source>
        <dbReference type="Proteomes" id="UP000245119"/>
    </source>
</evidence>
<dbReference type="OrthoDB" id="10067323at2759"/>
<dbReference type="GO" id="GO:0006396">
    <property type="term" value="P:RNA processing"/>
    <property type="evidence" value="ECO:0007669"/>
    <property type="project" value="InterPro"/>
</dbReference>
<gene>
    <name evidence="6" type="ORF">C0Q70_02007</name>
</gene>
<dbReference type="OMA" id="FGMRMPP"/>
<organism evidence="6 7">
    <name type="scientific">Pomacea canaliculata</name>
    <name type="common">Golden apple snail</name>
    <dbReference type="NCBI Taxonomy" id="400727"/>
    <lineage>
        <taxon>Eukaryota</taxon>
        <taxon>Metazoa</taxon>
        <taxon>Spiralia</taxon>
        <taxon>Lophotrochozoa</taxon>
        <taxon>Mollusca</taxon>
        <taxon>Gastropoda</taxon>
        <taxon>Caenogastropoda</taxon>
        <taxon>Architaenioglossa</taxon>
        <taxon>Ampullarioidea</taxon>
        <taxon>Ampullariidae</taxon>
        <taxon>Pomacea</taxon>
    </lineage>
</organism>
<dbReference type="PANTHER" id="PTHR13361">
    <property type="entry name" value="WW DOMAIN-BINDING PROTEIN 11"/>
    <property type="match status" value="1"/>
</dbReference>
<feature type="compositionally biased region" description="Basic and acidic residues" evidence="4">
    <location>
        <begin position="265"/>
        <end position="283"/>
    </location>
</feature>
<feature type="compositionally biased region" description="Pro residues" evidence="4">
    <location>
        <begin position="449"/>
        <end position="474"/>
    </location>
</feature>
<evidence type="ECO:0000313" key="6">
    <source>
        <dbReference type="EMBL" id="PVD39377.1"/>
    </source>
</evidence>
<accession>A0A2T7Q158</accession>
<feature type="compositionally biased region" description="Pro residues" evidence="4">
    <location>
        <begin position="379"/>
        <end position="441"/>
    </location>
</feature>
<feature type="compositionally biased region" description="Basic residues" evidence="4">
    <location>
        <begin position="28"/>
        <end position="38"/>
    </location>
</feature>
<comment type="caution">
    <text evidence="6">The sequence shown here is derived from an EMBL/GenBank/DDBJ whole genome shotgun (WGS) entry which is preliminary data.</text>
</comment>
<dbReference type="InterPro" id="IPR019007">
    <property type="entry name" value="Wbp11/ELF5/Saf1_N"/>
</dbReference>
<dbReference type="EMBL" id="PZQS01000001">
    <property type="protein sequence ID" value="PVD39377.1"/>
    <property type="molecule type" value="Genomic_DNA"/>
</dbReference>
<dbReference type="GO" id="GO:0005681">
    <property type="term" value="C:spliceosomal complex"/>
    <property type="evidence" value="ECO:0007669"/>
    <property type="project" value="TreeGrafter"/>
</dbReference>
<dbReference type="Proteomes" id="UP000245119">
    <property type="component" value="Linkage Group LG1"/>
</dbReference>
<dbReference type="PANTHER" id="PTHR13361:SF1">
    <property type="entry name" value="WW DOMAIN-BINDING PROTEIN 11"/>
    <property type="match status" value="1"/>
</dbReference>
<keyword evidence="2" id="KW-0539">Nucleus</keyword>
<feature type="region of interest" description="Disordered" evidence="4">
    <location>
        <begin position="1"/>
        <end position="38"/>
    </location>
</feature>
<reference evidence="6 7" key="1">
    <citation type="submission" date="2018-04" db="EMBL/GenBank/DDBJ databases">
        <title>The genome of golden apple snail Pomacea canaliculata provides insight into stress tolerance and invasive adaptation.</title>
        <authorList>
            <person name="Liu C."/>
            <person name="Liu B."/>
            <person name="Ren Y."/>
            <person name="Zhang Y."/>
            <person name="Wang H."/>
            <person name="Li S."/>
            <person name="Jiang F."/>
            <person name="Yin L."/>
            <person name="Zhang G."/>
            <person name="Qian W."/>
            <person name="Fan W."/>
        </authorList>
    </citation>
    <scope>NUCLEOTIDE SEQUENCE [LARGE SCALE GENOMIC DNA]</scope>
    <source>
        <strain evidence="6">SZHN2017</strain>
        <tissue evidence="6">Muscle</tissue>
    </source>
</reference>
<evidence type="ECO:0000256" key="4">
    <source>
        <dbReference type="SAM" id="MobiDB-lite"/>
    </source>
</evidence>
<dbReference type="AlphaFoldDB" id="A0A2T7Q158"/>
<evidence type="ECO:0000256" key="1">
    <source>
        <dbReference type="ARBA" id="ARBA00004123"/>
    </source>
</evidence>
<sequence length="594" mass="65267">MGRRSINTTKSGKYMNPTDQFRKEARKRELKKNKKQRMMVRQAVLKGKDPLKLLQEMESIDRMEYNPLEPPRLNEKVLRDKRKKLRETFDRVFRLYEKEKPEYAIELKKAEAEYEKTRQKLIQYFEQVRNAERVQLDQIPLPDAPVDHTVPSMIPLPNEIPLPALGSFAELMPPSILKKRSAYESVEVIGPVLPKELARRRKPPGPPPGSPPPLSDSDEEYDPAKDIEESLGVNLDEVHHPDDLAVQIGLLEKSSEPPAKVRKIRFQDDDRVDKEPEEKDTRLKLPKKKKEKRTGGVSALQARMLQMAGQEVPQGLASDSSSSDEEEEDIEKKQSDELKMRMDEIARLDDGPPGTDKDEESTSEKTNEPLTVPTKLMVPGPPPGAPPGLPPGLPPGPPPGAPPMFLRPPMLPGGLPPRLLPPGPPPGRPQGLPPGPPPGLPPSLRGVPPRIPPTPTGVPPPRLLRPPGALPNVPPPGLPGMIAMAAGNPNVLSAPPSIMKPPLRAHAEEDKKSSATIVAKPKIKTTIGDVTRFTPTAVKIKRAAQQKGRLKPAGKVEVASSLNVAAKPAPAPATQSLTKDDAYEQFMKEMAGLI</sequence>
<keyword evidence="3" id="KW-0175">Coiled coil</keyword>
<protein>
    <recommendedName>
        <fullName evidence="5">Wbp11/ELF5/Saf1 N-terminal domain-containing protein</fullName>
    </recommendedName>
</protein>
<dbReference type="Pfam" id="PF09429">
    <property type="entry name" value="Wbp11"/>
    <property type="match status" value="1"/>
</dbReference>
<evidence type="ECO:0000256" key="3">
    <source>
        <dbReference type="SAM" id="Coils"/>
    </source>
</evidence>
<comment type="subcellular location">
    <subcellularLocation>
        <location evidence="1">Nucleus</location>
    </subcellularLocation>
</comment>
<feature type="coiled-coil region" evidence="3">
    <location>
        <begin position="93"/>
        <end position="134"/>
    </location>
</feature>
<feature type="compositionally biased region" description="Basic and acidic residues" evidence="4">
    <location>
        <begin position="330"/>
        <end position="350"/>
    </location>
</feature>
<evidence type="ECO:0000256" key="2">
    <source>
        <dbReference type="ARBA" id="ARBA00023242"/>
    </source>
</evidence>
<evidence type="ECO:0000259" key="5">
    <source>
        <dbReference type="Pfam" id="PF09429"/>
    </source>
</evidence>
<feature type="region of interest" description="Disordered" evidence="4">
    <location>
        <begin position="493"/>
        <end position="515"/>
    </location>
</feature>
<dbReference type="STRING" id="400727.A0A2T7Q158"/>
<feature type="compositionally biased region" description="Polar residues" evidence="4">
    <location>
        <begin position="1"/>
        <end position="11"/>
    </location>
</feature>
<keyword evidence="7" id="KW-1185">Reference proteome</keyword>
<feature type="domain" description="Wbp11/ELF5/Saf1 N-terminal" evidence="5">
    <location>
        <begin position="12"/>
        <end position="92"/>
    </location>
</feature>
<feature type="region of interest" description="Disordered" evidence="4">
    <location>
        <begin position="197"/>
        <end position="474"/>
    </location>
</feature>
<proteinExistence type="predicted"/>
<name>A0A2T7Q158_POMCA</name>